<feature type="transmembrane region" description="Helical" evidence="9">
    <location>
        <begin position="129"/>
        <end position="151"/>
    </location>
</feature>
<feature type="transmembrane region" description="Helical" evidence="9">
    <location>
        <begin position="200"/>
        <end position="222"/>
    </location>
</feature>
<keyword evidence="11" id="KW-1185">Reference proteome</keyword>
<dbReference type="GO" id="GO:0006814">
    <property type="term" value="P:sodium ion transport"/>
    <property type="evidence" value="ECO:0007669"/>
    <property type="project" value="InterPro"/>
</dbReference>
<comment type="similarity">
    <text evidence="2">Belongs to the sodium:galactoside symporter (TC 2.A.2) family.</text>
</comment>
<evidence type="ECO:0000256" key="5">
    <source>
        <dbReference type="ARBA" id="ARBA00022692"/>
    </source>
</evidence>
<feature type="transmembrane region" description="Helical" evidence="9">
    <location>
        <begin position="349"/>
        <end position="370"/>
    </location>
</feature>
<keyword evidence="3" id="KW-0813">Transport</keyword>
<feature type="transmembrane region" description="Helical" evidence="9">
    <location>
        <begin position="99"/>
        <end position="117"/>
    </location>
</feature>
<dbReference type="InterPro" id="IPR039672">
    <property type="entry name" value="MFS_2"/>
</dbReference>
<comment type="caution">
    <text evidence="10">The sequence shown here is derived from an EMBL/GenBank/DDBJ whole genome shotgun (WGS) entry which is preliminary data.</text>
</comment>
<dbReference type="Proteomes" id="UP000617628">
    <property type="component" value="Unassembled WGS sequence"/>
</dbReference>
<dbReference type="PANTHER" id="PTHR11328">
    <property type="entry name" value="MAJOR FACILITATOR SUPERFAMILY DOMAIN-CONTAINING PROTEIN"/>
    <property type="match status" value="1"/>
</dbReference>
<evidence type="ECO:0000256" key="3">
    <source>
        <dbReference type="ARBA" id="ARBA00022448"/>
    </source>
</evidence>
<feature type="transmembrane region" description="Helical" evidence="9">
    <location>
        <begin position="324"/>
        <end position="343"/>
    </location>
</feature>
<evidence type="ECO:0000256" key="9">
    <source>
        <dbReference type="SAM" id="Phobius"/>
    </source>
</evidence>
<gene>
    <name evidence="10" type="ORF">JIN87_26310</name>
</gene>
<dbReference type="GO" id="GO:0015293">
    <property type="term" value="F:symporter activity"/>
    <property type="evidence" value="ECO:0007669"/>
    <property type="project" value="InterPro"/>
</dbReference>
<evidence type="ECO:0000256" key="8">
    <source>
        <dbReference type="SAM" id="MobiDB-lite"/>
    </source>
</evidence>
<reference evidence="10" key="1">
    <citation type="submission" date="2021-01" db="EMBL/GenBank/DDBJ databases">
        <title>Modified the classification status of verrucomicrobia.</title>
        <authorList>
            <person name="Feng X."/>
        </authorList>
    </citation>
    <scope>NUCLEOTIDE SEQUENCE</scope>
    <source>
        <strain evidence="10">KCTC 13126</strain>
    </source>
</reference>
<feature type="transmembrane region" description="Helical" evidence="9">
    <location>
        <begin position="253"/>
        <end position="277"/>
    </location>
</feature>
<feature type="transmembrane region" description="Helical" evidence="9">
    <location>
        <begin position="391"/>
        <end position="415"/>
    </location>
</feature>
<dbReference type="InterPro" id="IPR018043">
    <property type="entry name" value="Na/Gal_symport_CS"/>
</dbReference>
<comment type="subcellular location">
    <subcellularLocation>
        <location evidence="1">Cell membrane</location>
        <topology evidence="1">Multi-pass membrane protein</topology>
    </subcellularLocation>
</comment>
<dbReference type="GO" id="GO:0005886">
    <property type="term" value="C:plasma membrane"/>
    <property type="evidence" value="ECO:0007669"/>
    <property type="project" value="UniProtKB-SubCell"/>
</dbReference>
<feature type="transmembrane region" description="Helical" evidence="9">
    <location>
        <begin position="171"/>
        <end position="188"/>
    </location>
</feature>
<dbReference type="EMBL" id="JAENIL010000088">
    <property type="protein sequence ID" value="MBK1880427.1"/>
    <property type="molecule type" value="Genomic_DNA"/>
</dbReference>
<dbReference type="PROSITE" id="PS00872">
    <property type="entry name" value="NA_GALACTOSIDE_SYMP"/>
    <property type="match status" value="1"/>
</dbReference>
<dbReference type="Pfam" id="PF13347">
    <property type="entry name" value="MFS_2"/>
    <property type="match status" value="1"/>
</dbReference>
<dbReference type="RefSeq" id="WP_378924082.1">
    <property type="nucleotide sequence ID" value="NZ_JBHLTO010000004.1"/>
</dbReference>
<evidence type="ECO:0000313" key="11">
    <source>
        <dbReference type="Proteomes" id="UP000617628"/>
    </source>
</evidence>
<evidence type="ECO:0000256" key="7">
    <source>
        <dbReference type="ARBA" id="ARBA00023136"/>
    </source>
</evidence>
<feature type="transmembrane region" description="Helical" evidence="9">
    <location>
        <begin position="435"/>
        <end position="456"/>
    </location>
</feature>
<proteinExistence type="inferred from homology"/>
<keyword evidence="4" id="KW-1003">Cell membrane</keyword>
<dbReference type="Gene3D" id="1.20.1250.20">
    <property type="entry name" value="MFS general substrate transporter like domains"/>
    <property type="match status" value="2"/>
</dbReference>
<keyword evidence="5 9" id="KW-0812">Transmembrane</keyword>
<feature type="transmembrane region" description="Helical" evidence="9">
    <location>
        <begin position="56"/>
        <end position="78"/>
    </location>
</feature>
<dbReference type="GO" id="GO:0008643">
    <property type="term" value="P:carbohydrate transport"/>
    <property type="evidence" value="ECO:0007669"/>
    <property type="project" value="InterPro"/>
</dbReference>
<evidence type="ECO:0000256" key="2">
    <source>
        <dbReference type="ARBA" id="ARBA00009617"/>
    </source>
</evidence>
<keyword evidence="6 9" id="KW-1133">Transmembrane helix</keyword>
<feature type="transmembrane region" description="Helical" evidence="9">
    <location>
        <begin position="289"/>
        <end position="312"/>
    </location>
</feature>
<organism evidence="10 11">
    <name type="scientific">Pelagicoccus mobilis</name>
    <dbReference type="NCBI Taxonomy" id="415221"/>
    <lineage>
        <taxon>Bacteria</taxon>
        <taxon>Pseudomonadati</taxon>
        <taxon>Verrucomicrobiota</taxon>
        <taxon>Opitutia</taxon>
        <taxon>Puniceicoccales</taxon>
        <taxon>Pelagicoccaceae</taxon>
        <taxon>Pelagicoccus</taxon>
    </lineage>
</organism>
<dbReference type="SUPFAM" id="SSF103473">
    <property type="entry name" value="MFS general substrate transporter"/>
    <property type="match status" value="1"/>
</dbReference>
<dbReference type="AlphaFoldDB" id="A0A934S143"/>
<accession>A0A934S143</accession>
<feature type="region of interest" description="Disordered" evidence="8">
    <location>
        <begin position="1"/>
        <end position="24"/>
    </location>
</feature>
<evidence type="ECO:0000256" key="4">
    <source>
        <dbReference type="ARBA" id="ARBA00022475"/>
    </source>
</evidence>
<evidence type="ECO:0000256" key="6">
    <source>
        <dbReference type="ARBA" id="ARBA00022989"/>
    </source>
</evidence>
<evidence type="ECO:0000256" key="1">
    <source>
        <dbReference type="ARBA" id="ARBA00004651"/>
    </source>
</evidence>
<sequence length="479" mass="53059">MTPQDTGKDSSMVVNHDPPAKGRVSNTEKLAYGAGAVAENAMQNAVTNMANPFFNVALNVAPGLLGTAAMIFRIWDAITDPIMGWISDRTESRSGRRRPYIITGAILGGILFALMWWCPMGMSPSFYFAWYMGISILFYTAFTVFGVPYVALGYELSPDYHERTRVMSFRTWFQSVAGFGIQWLFWLTQRDMFDGTVDGMRWVGIGFGAIIIIMGVIPGIFLKERKLTSQELKTNREKLGFKSVISVFKVKPFLYILGAMVTAITGMFLVIIFGFYINVYYVFGGDMPAASLVLGASGTAYHACCMASIPLVAWVSTKLGKKMALQIFIAAAMVGTISKLWLFTPENPWLQLITVFLLAPGFSALWTLLASMTADVTDWDELDNGTRREGAFGAFYGWTMKLGFALCFFISGFILEWTGFDAALGGDQSSATLNSMLLLYAWLPFLGLVGAMLFVWRYPITEAVAKEVRGKLDARKKTE</sequence>
<name>A0A934S143_9BACT</name>
<dbReference type="PANTHER" id="PTHR11328:SF24">
    <property type="entry name" value="MAJOR FACILITATOR SUPERFAMILY (MFS) PROFILE DOMAIN-CONTAINING PROTEIN"/>
    <property type="match status" value="1"/>
</dbReference>
<evidence type="ECO:0000313" key="10">
    <source>
        <dbReference type="EMBL" id="MBK1880427.1"/>
    </source>
</evidence>
<dbReference type="InterPro" id="IPR036259">
    <property type="entry name" value="MFS_trans_sf"/>
</dbReference>
<keyword evidence="7 9" id="KW-0472">Membrane</keyword>
<protein>
    <submittedName>
        <fullName evidence="10">MFS transporter</fullName>
    </submittedName>
</protein>